<evidence type="ECO:0000256" key="1">
    <source>
        <dbReference type="ARBA" id="ARBA00004477"/>
    </source>
</evidence>
<feature type="transmembrane region" description="Helical" evidence="7">
    <location>
        <begin position="288"/>
        <end position="309"/>
    </location>
</feature>
<protein>
    <submittedName>
        <fullName evidence="10">Membrane protein YhdT</fullName>
    </submittedName>
</protein>
<dbReference type="InterPro" id="IPR009613">
    <property type="entry name" value="LMF"/>
</dbReference>
<feature type="transmembrane region" description="Helical" evidence="7">
    <location>
        <begin position="96"/>
        <end position="116"/>
    </location>
</feature>
<evidence type="ECO:0000259" key="8">
    <source>
        <dbReference type="Pfam" id="PF06762"/>
    </source>
</evidence>
<comment type="subcellular location">
    <subcellularLocation>
        <location evidence="1">Endoplasmic reticulum membrane</location>
        <topology evidence="1">Multi-pass membrane protein</topology>
    </subcellularLocation>
</comment>
<feature type="transmembrane region" description="Helical" evidence="7">
    <location>
        <begin position="254"/>
        <end position="276"/>
    </location>
</feature>
<feature type="transmembrane region" description="Helical" evidence="7">
    <location>
        <begin position="223"/>
        <end position="247"/>
    </location>
</feature>
<keyword evidence="3 7" id="KW-0812">Transmembrane</keyword>
<evidence type="ECO:0000313" key="10">
    <source>
        <dbReference type="EMBL" id="MDH6196842.1"/>
    </source>
</evidence>
<evidence type="ECO:0000256" key="2">
    <source>
        <dbReference type="ARBA" id="ARBA00005512"/>
    </source>
</evidence>
<dbReference type="InterPro" id="IPR057433">
    <property type="entry name" value="LMF1/2_C"/>
</dbReference>
<evidence type="ECO:0000259" key="9">
    <source>
        <dbReference type="Pfam" id="PF25179"/>
    </source>
</evidence>
<dbReference type="EMBL" id="JARXVE010000005">
    <property type="protein sequence ID" value="MDH6196842.1"/>
    <property type="molecule type" value="Genomic_DNA"/>
</dbReference>
<reference evidence="10 11" key="1">
    <citation type="submission" date="2023-04" db="EMBL/GenBank/DDBJ databases">
        <title>Forest soil microbial communities from Buena Vista Peninsula, Colon Province, Panama.</title>
        <authorList>
            <person name="Bouskill N."/>
        </authorList>
    </citation>
    <scope>NUCLEOTIDE SEQUENCE [LARGE SCALE GENOMIC DNA]</scope>
    <source>
        <strain evidence="10 11">AC80</strain>
    </source>
</reference>
<dbReference type="InterPro" id="IPR057434">
    <property type="entry name" value="LMF1/2_N"/>
</dbReference>
<proteinExistence type="inferred from homology"/>
<dbReference type="RefSeq" id="WP_280833440.1">
    <property type="nucleotide sequence ID" value="NZ_JARXVE010000005.1"/>
</dbReference>
<feature type="transmembrane region" description="Helical" evidence="7">
    <location>
        <begin position="15"/>
        <end position="32"/>
    </location>
</feature>
<name>A0ABT6L1L1_9MYCO</name>
<evidence type="ECO:0000256" key="5">
    <source>
        <dbReference type="ARBA" id="ARBA00022989"/>
    </source>
</evidence>
<comment type="caution">
    <text evidence="10">The sequence shown here is derived from an EMBL/GenBank/DDBJ whole genome shotgun (WGS) entry which is preliminary data.</text>
</comment>
<keyword evidence="4" id="KW-0256">Endoplasmic reticulum</keyword>
<evidence type="ECO:0000313" key="11">
    <source>
        <dbReference type="Proteomes" id="UP001160130"/>
    </source>
</evidence>
<accession>A0ABT6L1L1</accession>
<sequence>MEWFIAPEYWLARQVLQRGTAAIYVIAFIAAARQFRGLLGERGLLPIPRFLAFSSFRRAPSIFQLHYSDRFFAGVCAIGIVFSVALVAGLTDLLPLWAAMLPWLVVWVLYLSIVNVGQTWYSFGWESLLLEAGFLVTFLGNDDVAPPVLVLWLARWLLFRVEFGAGLIKLRGDPCWRNLTCLYYHHETQPMPGPLSWFFHHLPKPLHRIEVAGNHFAQLVVPFALFAPQPVASVAAAIVIITQLWLVTSGNFAWLNWITIVLAFSAVSDKAVAALFPLPAHGYAPTPVWFVITVIAFAVFVVCLSYWPVRNLFSKRQRMNASYNRYHLVGSYGAFGAIGRTRDEVVLEGTSDPELSAHTVWKEYEFRGKPGDVHRWPRQFAPYHLRLDWLMWFAAISPSYAQGWLRALLVRLLENDRATIKLLRRNPFPDEPPRYVRARLYRYRYSTWTELRRDHVWWHRTLLGNYVSPQCLSSRSSTGAQ</sequence>
<organism evidence="10 11">
    <name type="scientific">Mycolicibacterium frederiksbergense</name>
    <dbReference type="NCBI Taxonomy" id="117567"/>
    <lineage>
        <taxon>Bacteria</taxon>
        <taxon>Bacillati</taxon>
        <taxon>Actinomycetota</taxon>
        <taxon>Actinomycetes</taxon>
        <taxon>Mycobacteriales</taxon>
        <taxon>Mycobacteriaceae</taxon>
        <taxon>Mycolicibacterium</taxon>
    </lineage>
</organism>
<evidence type="ECO:0000256" key="4">
    <source>
        <dbReference type="ARBA" id="ARBA00022824"/>
    </source>
</evidence>
<dbReference type="Proteomes" id="UP001160130">
    <property type="component" value="Unassembled WGS sequence"/>
</dbReference>
<dbReference type="Pfam" id="PF06762">
    <property type="entry name" value="LMF1"/>
    <property type="match status" value="1"/>
</dbReference>
<comment type="similarity">
    <text evidence="2">Belongs to the lipase maturation factor family.</text>
</comment>
<gene>
    <name evidence="10" type="ORF">M2272_003495</name>
</gene>
<keyword evidence="6 7" id="KW-0472">Membrane</keyword>
<dbReference type="PANTHER" id="PTHR14463">
    <property type="entry name" value="LIPASE MATURATION FACTOR"/>
    <property type="match status" value="1"/>
</dbReference>
<keyword evidence="5 7" id="KW-1133">Transmembrane helix</keyword>
<evidence type="ECO:0000256" key="6">
    <source>
        <dbReference type="ARBA" id="ARBA00023136"/>
    </source>
</evidence>
<evidence type="ECO:0000256" key="3">
    <source>
        <dbReference type="ARBA" id="ARBA00022692"/>
    </source>
</evidence>
<feature type="transmembrane region" description="Helical" evidence="7">
    <location>
        <begin position="128"/>
        <end position="154"/>
    </location>
</feature>
<feature type="domain" description="Lipase maturation factor 1/2 N-terminal" evidence="8">
    <location>
        <begin position="121"/>
        <end position="273"/>
    </location>
</feature>
<dbReference type="PANTHER" id="PTHR14463:SF10">
    <property type="entry name" value="LIPASE MATURATION FACTOR 1"/>
    <property type="match status" value="1"/>
</dbReference>
<feature type="domain" description="Lipase maturation factor 1/2 C-terminal" evidence="9">
    <location>
        <begin position="328"/>
        <end position="467"/>
    </location>
</feature>
<feature type="transmembrane region" description="Helical" evidence="7">
    <location>
        <begin position="71"/>
        <end position="90"/>
    </location>
</feature>
<evidence type="ECO:0000256" key="7">
    <source>
        <dbReference type="SAM" id="Phobius"/>
    </source>
</evidence>
<keyword evidence="11" id="KW-1185">Reference proteome</keyword>
<dbReference type="Pfam" id="PF25179">
    <property type="entry name" value="LMF1_C"/>
    <property type="match status" value="1"/>
</dbReference>